<dbReference type="Proteomes" id="UP000316360">
    <property type="component" value="Unassembled WGS sequence"/>
</dbReference>
<dbReference type="InterPro" id="IPR006691">
    <property type="entry name" value="GyrA/parC_rep"/>
</dbReference>
<evidence type="ECO:0000313" key="2">
    <source>
        <dbReference type="Proteomes" id="UP000316360"/>
    </source>
</evidence>
<name>A0A523S295_UNCAE</name>
<evidence type="ECO:0000313" key="1">
    <source>
        <dbReference type="EMBL" id="TET12164.1"/>
    </source>
</evidence>
<gene>
    <name evidence="1" type="ORF">E3J84_01990</name>
</gene>
<dbReference type="GO" id="GO:0006265">
    <property type="term" value="P:DNA topological change"/>
    <property type="evidence" value="ECO:0007669"/>
    <property type="project" value="InterPro"/>
</dbReference>
<dbReference type="GO" id="GO:0005524">
    <property type="term" value="F:ATP binding"/>
    <property type="evidence" value="ECO:0007669"/>
    <property type="project" value="InterPro"/>
</dbReference>
<dbReference type="Pfam" id="PF03989">
    <property type="entry name" value="DNA_gyraseA_C"/>
    <property type="match status" value="1"/>
</dbReference>
<organism evidence="1 2">
    <name type="scientific">Aerophobetes bacterium</name>
    <dbReference type="NCBI Taxonomy" id="2030807"/>
    <lineage>
        <taxon>Bacteria</taxon>
        <taxon>Candidatus Aerophobota</taxon>
    </lineage>
</organism>
<proteinExistence type="predicted"/>
<dbReference type="GO" id="GO:0003916">
    <property type="term" value="F:DNA topoisomerase activity"/>
    <property type="evidence" value="ECO:0007669"/>
    <property type="project" value="InterPro"/>
</dbReference>
<reference evidence="1 2" key="1">
    <citation type="submission" date="2019-03" db="EMBL/GenBank/DDBJ databases">
        <title>Metabolic potential of uncultured bacteria and archaea associated with petroleum seepage in deep-sea sediments.</title>
        <authorList>
            <person name="Dong X."/>
            <person name="Hubert C."/>
        </authorList>
    </citation>
    <scope>NUCLEOTIDE SEQUENCE [LARGE SCALE GENOMIC DNA]</scope>
    <source>
        <strain evidence="1">E44_bin7</strain>
    </source>
</reference>
<evidence type="ECO:0008006" key="3">
    <source>
        <dbReference type="Google" id="ProtNLM"/>
    </source>
</evidence>
<dbReference type="Gene3D" id="2.120.10.90">
    <property type="entry name" value="DNA gyrase/topoisomerase IV, subunit A, C-terminal"/>
    <property type="match status" value="1"/>
</dbReference>
<dbReference type="GO" id="GO:0003677">
    <property type="term" value="F:DNA binding"/>
    <property type="evidence" value="ECO:0007669"/>
    <property type="project" value="InterPro"/>
</dbReference>
<dbReference type="AlphaFoldDB" id="A0A523S295"/>
<dbReference type="InterPro" id="IPR035516">
    <property type="entry name" value="Gyrase/topoIV_suA_C"/>
</dbReference>
<sequence length="69" mass="7489">NQRLSLRNGAVIATKTVRKKVGEEDEVIVITQKGKSIRLAAKGISAMGRNTSGLRIIRLDEDDKAIALT</sequence>
<protein>
    <recommendedName>
        <fullName evidence="3">DNA gyrase subunit A</fullName>
    </recommendedName>
</protein>
<accession>A0A523S295</accession>
<dbReference type="EMBL" id="SOKJ01000105">
    <property type="protein sequence ID" value="TET12164.1"/>
    <property type="molecule type" value="Genomic_DNA"/>
</dbReference>
<comment type="caution">
    <text evidence="1">The sequence shown here is derived from an EMBL/GenBank/DDBJ whole genome shotgun (WGS) entry which is preliminary data.</text>
</comment>
<dbReference type="SUPFAM" id="SSF101904">
    <property type="entry name" value="GyrA/ParC C-terminal domain-like"/>
    <property type="match status" value="1"/>
</dbReference>
<feature type="non-terminal residue" evidence="1">
    <location>
        <position position="1"/>
    </location>
</feature>